<dbReference type="GO" id="GO:0005886">
    <property type="term" value="C:plasma membrane"/>
    <property type="evidence" value="ECO:0007669"/>
    <property type="project" value="UniProtKB-SubCell"/>
</dbReference>
<dbReference type="PANTHER" id="PTHR30329">
    <property type="entry name" value="STATOR ELEMENT OF FLAGELLAR MOTOR COMPLEX"/>
    <property type="match status" value="1"/>
</dbReference>
<dbReference type="eggNOG" id="COG1360">
    <property type="taxonomic scope" value="Bacteria"/>
</dbReference>
<organism evidence="11 12">
    <name type="scientific">Lutibaculum baratangense AMV1</name>
    <dbReference type="NCBI Taxonomy" id="631454"/>
    <lineage>
        <taxon>Bacteria</taxon>
        <taxon>Pseudomonadati</taxon>
        <taxon>Pseudomonadota</taxon>
        <taxon>Alphaproteobacteria</taxon>
        <taxon>Hyphomicrobiales</taxon>
        <taxon>Tepidamorphaceae</taxon>
        <taxon>Lutibaculum</taxon>
    </lineage>
</organism>
<dbReference type="RefSeq" id="WP_023432821.1">
    <property type="nucleotide sequence ID" value="NZ_AWXZ01000035.1"/>
</dbReference>
<dbReference type="EMBL" id="AWXZ01000035">
    <property type="protein sequence ID" value="ESR24243.1"/>
    <property type="molecule type" value="Genomic_DNA"/>
</dbReference>
<dbReference type="InterPro" id="IPR006665">
    <property type="entry name" value="OmpA-like"/>
</dbReference>
<keyword evidence="11" id="KW-0282">Flagellum</keyword>
<feature type="domain" description="OmpA-like" evidence="10">
    <location>
        <begin position="156"/>
        <end position="274"/>
    </location>
</feature>
<dbReference type="Pfam" id="PF00691">
    <property type="entry name" value="OmpA"/>
    <property type="match status" value="1"/>
</dbReference>
<evidence type="ECO:0000259" key="10">
    <source>
        <dbReference type="PROSITE" id="PS51123"/>
    </source>
</evidence>
<keyword evidence="11" id="KW-0966">Cell projection</keyword>
<gene>
    <name evidence="11" type="ORF">N177_2692</name>
</gene>
<feature type="region of interest" description="Disordered" evidence="8">
    <location>
        <begin position="79"/>
        <end position="117"/>
    </location>
</feature>
<evidence type="ECO:0000256" key="7">
    <source>
        <dbReference type="PROSITE-ProRule" id="PRU00473"/>
    </source>
</evidence>
<dbReference type="STRING" id="631454.N177_2692"/>
<dbReference type="OrthoDB" id="7170686at2"/>
<sequence>MARKQKLGRDGPPEWIVTFADLMSLLSCFFVLIISFSIQDEQKLQIVAGSMREAFGVNREEKRAGVIELDGLPQREFLKRQSPVPMDRDSSFATEQRDTYTQQGPEANTTSNDPADIESSRQFATASASLRQAWREMPDILELSDQIIYQETEDGLDIQIVDEEGRSMFPPGSRYPYERARLILSEMAPIIARMPNRIVITGHTSAESENEVGHSAWDLSAERANAVRGILSEHGVPQDQFAAVTGKADAEPLFPENPFMAANRRISILLKKEDPPLPPDLRP</sequence>
<dbReference type="PROSITE" id="PS51123">
    <property type="entry name" value="OMPA_2"/>
    <property type="match status" value="1"/>
</dbReference>
<keyword evidence="12" id="KW-1185">Reference proteome</keyword>
<reference evidence="11 12" key="1">
    <citation type="journal article" date="2014" name="Genome Announc.">
        <title>Draft Genome Sequence of Lutibaculum baratangense Strain AMV1T, Isolated from a Mud Volcano in Andamans, India.</title>
        <authorList>
            <person name="Singh A."/>
            <person name="Sreenivas A."/>
            <person name="Sathyanarayana Reddy G."/>
            <person name="Pinnaka A.K."/>
            <person name="Shivaji S."/>
        </authorList>
    </citation>
    <scope>NUCLEOTIDE SEQUENCE [LARGE SCALE GENOMIC DNA]</scope>
    <source>
        <strain evidence="11 12">AMV1</strain>
    </source>
</reference>
<dbReference type="AlphaFoldDB" id="V4TD74"/>
<evidence type="ECO:0000313" key="12">
    <source>
        <dbReference type="Proteomes" id="UP000017819"/>
    </source>
</evidence>
<keyword evidence="4 9" id="KW-0812">Transmembrane</keyword>
<protein>
    <submittedName>
        <fullName evidence="11">Flagellar motor rotation protein MotB</fullName>
    </submittedName>
</protein>
<keyword evidence="5 9" id="KW-1133">Transmembrane helix</keyword>
<dbReference type="PANTHER" id="PTHR30329:SF21">
    <property type="entry name" value="LIPOPROTEIN YIAD-RELATED"/>
    <property type="match status" value="1"/>
</dbReference>
<evidence type="ECO:0000256" key="6">
    <source>
        <dbReference type="ARBA" id="ARBA00023136"/>
    </source>
</evidence>
<feature type="transmembrane region" description="Helical" evidence="9">
    <location>
        <begin position="15"/>
        <end position="36"/>
    </location>
</feature>
<dbReference type="CDD" id="cd07185">
    <property type="entry name" value="OmpA_C-like"/>
    <property type="match status" value="1"/>
</dbReference>
<keyword evidence="6 7" id="KW-0472">Membrane</keyword>
<comment type="subcellular location">
    <subcellularLocation>
        <location evidence="1">Cell membrane</location>
        <topology evidence="1">Single-pass membrane protein</topology>
    </subcellularLocation>
</comment>
<dbReference type="InterPro" id="IPR050330">
    <property type="entry name" value="Bact_OuterMem_StrucFunc"/>
</dbReference>
<dbReference type="Gene3D" id="3.30.1330.60">
    <property type="entry name" value="OmpA-like domain"/>
    <property type="match status" value="1"/>
</dbReference>
<evidence type="ECO:0000256" key="8">
    <source>
        <dbReference type="SAM" id="MobiDB-lite"/>
    </source>
</evidence>
<evidence type="ECO:0000256" key="4">
    <source>
        <dbReference type="ARBA" id="ARBA00022692"/>
    </source>
</evidence>
<dbReference type="InterPro" id="IPR036737">
    <property type="entry name" value="OmpA-like_sf"/>
</dbReference>
<evidence type="ECO:0000256" key="9">
    <source>
        <dbReference type="SAM" id="Phobius"/>
    </source>
</evidence>
<feature type="compositionally biased region" description="Basic and acidic residues" evidence="8">
    <location>
        <begin position="86"/>
        <end position="98"/>
    </location>
</feature>
<comment type="caution">
    <text evidence="11">The sequence shown here is derived from an EMBL/GenBank/DDBJ whole genome shotgun (WGS) entry which is preliminary data.</text>
</comment>
<name>V4TD74_9HYPH</name>
<evidence type="ECO:0000256" key="1">
    <source>
        <dbReference type="ARBA" id="ARBA00004162"/>
    </source>
</evidence>
<dbReference type="Proteomes" id="UP000017819">
    <property type="component" value="Unassembled WGS sequence"/>
</dbReference>
<dbReference type="PATRIC" id="fig|631454.5.peg.2661"/>
<feature type="compositionally biased region" description="Polar residues" evidence="8">
    <location>
        <begin position="99"/>
        <end position="113"/>
    </location>
</feature>
<evidence type="ECO:0000256" key="2">
    <source>
        <dbReference type="ARBA" id="ARBA00008914"/>
    </source>
</evidence>
<dbReference type="InterPro" id="IPR025713">
    <property type="entry name" value="MotB-like_N_dom"/>
</dbReference>
<evidence type="ECO:0000256" key="5">
    <source>
        <dbReference type="ARBA" id="ARBA00022989"/>
    </source>
</evidence>
<keyword evidence="11" id="KW-0969">Cilium</keyword>
<keyword evidence="3" id="KW-1003">Cell membrane</keyword>
<dbReference type="SUPFAM" id="SSF103088">
    <property type="entry name" value="OmpA-like"/>
    <property type="match status" value="1"/>
</dbReference>
<accession>V4TD74</accession>
<evidence type="ECO:0000256" key="3">
    <source>
        <dbReference type="ARBA" id="ARBA00022475"/>
    </source>
</evidence>
<dbReference type="Pfam" id="PF13677">
    <property type="entry name" value="MotB_plug"/>
    <property type="match status" value="1"/>
</dbReference>
<evidence type="ECO:0000313" key="11">
    <source>
        <dbReference type="EMBL" id="ESR24243.1"/>
    </source>
</evidence>
<comment type="similarity">
    <text evidence="2">Belongs to the MotB family.</text>
</comment>
<proteinExistence type="inferred from homology"/>